<sequence length="579" mass="61889">MMFGKGTFSGLVAFVALAQVISAASLDPVEQHLFARDGGSYAPSREASGKLAAPVTLSPSQVSPSTAKKLTGDDCHSDPTDLNGSGGGVTAGSEENGGPLVMSSLAELGGGSGSGGGVGGAGHHSPEALGQSHCVLSHQSAKIVRIRYDMSVVLDRDESGRTTYASAEEVKGVVLKATSGLYSNLSPDKGSCAKSLARHGETCANRPYVVPDTLLTNPGSNGDNHVNQDTLLANTAPPSLTDKPRTYGDGTPTPGLKYFAGPVTTKKRDLGPVKHESEAPGGQAAVVPIPDAGTIFKRKDGGDDDDDDPPPANEWPVHGRRIASQKRSAEGVDGQGSPNDPIHKRDEQFRGGNLGLSTDAHQPVLGKRADYYGSGYDYHSRTAIPGSADGNSPLCIDTVKRDEHVTKVIPSNAKGVGNKRGGKLHFELVRADAKTGLWNQIIYNEDGEPIDITHLRMSEEMQFWRAEYYCAKCTRGHRYHTIYYENVEIELDAAAAHSDSTDVPAIDCQGKASSTQLLKKDRSRYADHNRSGVDYSGVIFHIDRVSLGWFDRHGKGKDTTITRQAKQRLQDRTQHRPYP</sequence>
<dbReference type="OrthoDB" id="2548355at2759"/>
<evidence type="ECO:0000256" key="1">
    <source>
        <dbReference type="SAM" id="MobiDB-lite"/>
    </source>
</evidence>
<evidence type="ECO:0000313" key="3">
    <source>
        <dbReference type="EMBL" id="PWZ02929.1"/>
    </source>
</evidence>
<proteinExistence type="predicted"/>
<protein>
    <submittedName>
        <fullName evidence="3">Uncharacterized protein</fullName>
    </submittedName>
</protein>
<dbReference type="InParanoid" id="A0A317XZX8"/>
<feature type="compositionally biased region" description="Basic and acidic residues" evidence="1">
    <location>
        <begin position="70"/>
        <end position="79"/>
    </location>
</feature>
<feature type="chain" id="PRO_5016292429" evidence="2">
    <location>
        <begin position="24"/>
        <end position="579"/>
    </location>
</feature>
<organism evidence="3 4">
    <name type="scientific">Testicularia cyperi</name>
    <dbReference type="NCBI Taxonomy" id="1882483"/>
    <lineage>
        <taxon>Eukaryota</taxon>
        <taxon>Fungi</taxon>
        <taxon>Dikarya</taxon>
        <taxon>Basidiomycota</taxon>
        <taxon>Ustilaginomycotina</taxon>
        <taxon>Ustilaginomycetes</taxon>
        <taxon>Ustilaginales</taxon>
        <taxon>Anthracoideaceae</taxon>
        <taxon>Testicularia</taxon>
    </lineage>
</organism>
<accession>A0A317XZX8</accession>
<reference evidence="3 4" key="1">
    <citation type="journal article" date="2018" name="Mol. Biol. Evol.">
        <title>Broad Genomic Sampling Reveals a Smut Pathogenic Ancestry of the Fungal Clade Ustilaginomycotina.</title>
        <authorList>
            <person name="Kijpornyongpan T."/>
            <person name="Mondo S.J."/>
            <person name="Barry K."/>
            <person name="Sandor L."/>
            <person name="Lee J."/>
            <person name="Lipzen A."/>
            <person name="Pangilinan J."/>
            <person name="LaButti K."/>
            <person name="Hainaut M."/>
            <person name="Henrissat B."/>
            <person name="Grigoriev I.V."/>
            <person name="Spatafora J.W."/>
            <person name="Aime M.C."/>
        </authorList>
    </citation>
    <scope>NUCLEOTIDE SEQUENCE [LARGE SCALE GENOMIC DNA]</scope>
    <source>
        <strain evidence="3 4">MCA 3645</strain>
    </source>
</reference>
<keyword evidence="2" id="KW-0732">Signal</keyword>
<name>A0A317XZX8_9BASI</name>
<feature type="compositionally biased region" description="Polar residues" evidence="1">
    <location>
        <begin position="57"/>
        <end position="68"/>
    </location>
</feature>
<evidence type="ECO:0000313" key="4">
    <source>
        <dbReference type="Proteomes" id="UP000246740"/>
    </source>
</evidence>
<feature type="region of interest" description="Disordered" evidence="1">
    <location>
        <begin position="45"/>
        <end position="106"/>
    </location>
</feature>
<dbReference type="AlphaFoldDB" id="A0A317XZX8"/>
<evidence type="ECO:0000256" key="2">
    <source>
        <dbReference type="SAM" id="SignalP"/>
    </source>
</evidence>
<gene>
    <name evidence="3" type="ORF">BCV70DRAFT_229328</name>
</gene>
<feature type="signal peptide" evidence="2">
    <location>
        <begin position="1"/>
        <end position="23"/>
    </location>
</feature>
<dbReference type="Proteomes" id="UP000246740">
    <property type="component" value="Unassembled WGS sequence"/>
</dbReference>
<feature type="region of interest" description="Disordered" evidence="1">
    <location>
        <begin position="234"/>
        <end position="361"/>
    </location>
</feature>
<feature type="compositionally biased region" description="Basic and acidic residues" evidence="1">
    <location>
        <begin position="266"/>
        <end position="278"/>
    </location>
</feature>
<dbReference type="EMBL" id="KZ819188">
    <property type="protein sequence ID" value="PWZ02929.1"/>
    <property type="molecule type" value="Genomic_DNA"/>
</dbReference>
<keyword evidence="4" id="KW-1185">Reference proteome</keyword>